<reference evidence="2 3" key="1">
    <citation type="submission" date="2018-11" db="EMBL/GenBank/DDBJ databases">
        <title>Genomes From Bacteria Associated with the Canine Oral Cavity: a Test Case for Automated Genome-Based Taxonomic Assignment.</title>
        <authorList>
            <person name="Coil D.A."/>
            <person name="Jospin G."/>
            <person name="Darling A.E."/>
            <person name="Wallis C."/>
            <person name="Davis I.J."/>
            <person name="Harris S."/>
            <person name="Eisen J.A."/>
            <person name="Holcombe L.J."/>
            <person name="O'Flynn C."/>
        </authorList>
    </citation>
    <scope>NUCLEOTIDE SEQUENCE [LARGE SCALE GENOMIC DNA]</scope>
    <source>
        <strain evidence="2 3">OH2822_COT-296</strain>
    </source>
</reference>
<protein>
    <submittedName>
        <fullName evidence="2">Uncharacterized protein</fullName>
    </submittedName>
</protein>
<proteinExistence type="predicted"/>
<dbReference type="RefSeq" id="WP_125228540.1">
    <property type="nucleotide sequence ID" value="NZ_RQYT01000030.1"/>
</dbReference>
<evidence type="ECO:0000313" key="3">
    <source>
        <dbReference type="Proteomes" id="UP000280935"/>
    </source>
</evidence>
<evidence type="ECO:0000313" key="2">
    <source>
        <dbReference type="EMBL" id="RRD48751.1"/>
    </source>
</evidence>
<dbReference type="AlphaFoldDB" id="A0A3P1WR71"/>
<organism evidence="2 3">
    <name type="scientific">Arachnia propionica</name>
    <dbReference type="NCBI Taxonomy" id="1750"/>
    <lineage>
        <taxon>Bacteria</taxon>
        <taxon>Bacillati</taxon>
        <taxon>Actinomycetota</taxon>
        <taxon>Actinomycetes</taxon>
        <taxon>Propionibacteriales</taxon>
        <taxon>Propionibacteriaceae</taxon>
        <taxon>Arachnia</taxon>
    </lineage>
</organism>
<evidence type="ECO:0000256" key="1">
    <source>
        <dbReference type="SAM" id="MobiDB-lite"/>
    </source>
</evidence>
<name>A0A3P1WR71_9ACTN</name>
<accession>A0A3P1WR71</accession>
<dbReference type="EMBL" id="RQYT01000030">
    <property type="protein sequence ID" value="RRD48751.1"/>
    <property type="molecule type" value="Genomic_DNA"/>
</dbReference>
<dbReference type="OrthoDB" id="3894261at2"/>
<dbReference type="Proteomes" id="UP000280935">
    <property type="component" value="Unassembled WGS sequence"/>
</dbReference>
<gene>
    <name evidence="2" type="ORF">EII35_11125</name>
</gene>
<dbReference type="SUPFAM" id="SSF52540">
    <property type="entry name" value="P-loop containing nucleoside triphosphate hydrolases"/>
    <property type="match status" value="1"/>
</dbReference>
<sequence length="863" mass="96570">MGREQLPFQEDHGDGASASSRFTDRVLESEALRRSLEVHRAAIDADAIDPEVMNNMLVFYGIGGVGKSALSEKLEEWLNGGKGCAHWGACPTGFGVVTARWDLRTDAELKSPVLLHLRLREALAAAGVETPMLDLGIVAVATKFNSSMGAEQHGSLAAVPALAEGLLSTLFPTVDTQDGGGLSASHHLLNLVVTTNSVPEGITSWIPEAVSRIMRSEADVRGLSLAVQTLGWSLSEDLKKLPPTRRPLPVVFVDTFEVLSDVARREDERVVNCALAALHSCLIVVTGRELVNWAGDRLGLLHHGPHTWPSLARTNGMAEEPRQHLIGLLDVHDARALLEAYLDELGASLAEGLCERLAERARLPIHIDAIVQLARECVRANPGRTLTEEDLGGNLETVVERLMERTSPRRADLLQAAAVAGQFDAPMLAAVAETRVAEAEAFLDSALIHRVPGRGYFQYHLHDEIREILLAAGHAVVNAWNDHDRKVAASRGLAHLEAELRSAKESDELERRLLVHAAAIRIAFEYEMEVEWVIEEFGRTPSRLRLSRLLGEMPRGTSLLSQTVRLNSILAKPARARLKELEWALESFSYEEVHRKAELWLAYSYRSMWRYDEALAVFRSLRSRRRLRTYATQYVLTCLYARRYRDALVSWLRWGSDVGQVMGTLMQSLGLCDAAATLKGQRLEAVDKARVSRHWTSQLFVSLVGAKCWSDKNVDDVLRRAYGEAAELERMDGPRHYWTWRAMWNIFDEEKVAESWRQLSKLVNADGVQQKEELDAQVMVAGLRLLATKDDHYVNEFREAGLPTWVSVPVEMLYEHLKDLGLVDFDMVPLPTQWLGEREAVKQRWIAIFNRLVEEARARKESV</sequence>
<comment type="caution">
    <text evidence="2">The sequence shown here is derived from an EMBL/GenBank/DDBJ whole genome shotgun (WGS) entry which is preliminary data.</text>
</comment>
<feature type="compositionally biased region" description="Basic and acidic residues" evidence="1">
    <location>
        <begin position="1"/>
        <end position="14"/>
    </location>
</feature>
<feature type="region of interest" description="Disordered" evidence="1">
    <location>
        <begin position="1"/>
        <end position="20"/>
    </location>
</feature>
<dbReference type="InterPro" id="IPR027417">
    <property type="entry name" value="P-loop_NTPase"/>
</dbReference>